<feature type="compositionally biased region" description="Basic and acidic residues" evidence="1">
    <location>
        <begin position="84"/>
        <end position="112"/>
    </location>
</feature>
<dbReference type="Gramene" id="rna41870">
    <property type="protein sequence ID" value="RHN47292.1"/>
    <property type="gene ID" value="gene41870"/>
</dbReference>
<dbReference type="OMA" id="ETPAEMH"/>
<evidence type="ECO:0000313" key="2">
    <source>
        <dbReference type="EMBL" id="AES80625.1"/>
    </source>
</evidence>
<feature type="compositionally biased region" description="Basic residues" evidence="1">
    <location>
        <begin position="221"/>
        <end position="234"/>
    </location>
</feature>
<dbReference type="HOGENOM" id="CLU_073962_0_0_1"/>
<dbReference type="PANTHER" id="PTHR36332">
    <property type="entry name" value="STRESS RESPONSE PROTEIN"/>
    <property type="match status" value="1"/>
</dbReference>
<dbReference type="EMBL" id="CM001223">
    <property type="protein sequence ID" value="AES80625.1"/>
    <property type="molecule type" value="Genomic_DNA"/>
</dbReference>
<reference evidence="3" key="4">
    <citation type="journal article" date="2018" name="Nat. Plants">
        <title>Whole-genome landscape of Medicago truncatula symbiotic genes.</title>
        <authorList>
            <person name="Pecrix Y."/>
            <person name="Gamas P."/>
            <person name="Carrere S."/>
        </authorList>
    </citation>
    <scope>NUCLEOTIDE SEQUENCE</scope>
    <source>
        <tissue evidence="3">Leaves</tissue>
    </source>
</reference>
<dbReference type="PANTHER" id="PTHR36332:SF1">
    <property type="entry name" value="STRESS RESPONSE PROTEIN"/>
    <property type="match status" value="1"/>
</dbReference>
<dbReference type="KEGG" id="mtr:11435692"/>
<name>G7KV94_MEDTR</name>
<dbReference type="eggNOG" id="ENOG502RZ3C">
    <property type="taxonomic scope" value="Eukaryota"/>
</dbReference>
<dbReference type="Proteomes" id="UP000002051">
    <property type="component" value="Unassembled WGS sequence"/>
</dbReference>
<reference evidence="2 5" key="2">
    <citation type="journal article" date="2014" name="BMC Genomics">
        <title>An improved genome release (version Mt4.0) for the model legume Medicago truncatula.</title>
        <authorList>
            <person name="Tang H."/>
            <person name="Krishnakumar V."/>
            <person name="Bidwell S."/>
            <person name="Rosen B."/>
            <person name="Chan A."/>
            <person name="Zhou S."/>
            <person name="Gentzbittel L."/>
            <person name="Childs K.L."/>
            <person name="Yandell M."/>
            <person name="Gundlach H."/>
            <person name="Mayer K.F."/>
            <person name="Schwartz D.C."/>
            <person name="Town C.D."/>
        </authorList>
    </citation>
    <scope>GENOME REANNOTATION</scope>
    <source>
        <strain evidence="4 5">cv. Jemalong A17</strain>
    </source>
</reference>
<dbReference type="EMBL" id="PSQE01000007">
    <property type="protein sequence ID" value="RHN47292.1"/>
    <property type="molecule type" value="Genomic_DNA"/>
</dbReference>
<dbReference type="PaxDb" id="3880-AES80625"/>
<dbReference type="AlphaFoldDB" id="G7KV94"/>
<evidence type="ECO:0000256" key="1">
    <source>
        <dbReference type="SAM" id="MobiDB-lite"/>
    </source>
</evidence>
<organism evidence="2 5">
    <name type="scientific">Medicago truncatula</name>
    <name type="common">Barrel medic</name>
    <name type="synonym">Medicago tribuloides</name>
    <dbReference type="NCBI Taxonomy" id="3880"/>
    <lineage>
        <taxon>Eukaryota</taxon>
        <taxon>Viridiplantae</taxon>
        <taxon>Streptophyta</taxon>
        <taxon>Embryophyta</taxon>
        <taxon>Tracheophyta</taxon>
        <taxon>Spermatophyta</taxon>
        <taxon>Magnoliopsida</taxon>
        <taxon>eudicotyledons</taxon>
        <taxon>Gunneridae</taxon>
        <taxon>Pentapetalae</taxon>
        <taxon>rosids</taxon>
        <taxon>fabids</taxon>
        <taxon>Fabales</taxon>
        <taxon>Fabaceae</taxon>
        <taxon>Papilionoideae</taxon>
        <taxon>50 kb inversion clade</taxon>
        <taxon>NPAAA clade</taxon>
        <taxon>Hologalegina</taxon>
        <taxon>IRL clade</taxon>
        <taxon>Trifolieae</taxon>
        <taxon>Medicago</taxon>
    </lineage>
</organism>
<sequence length="292" mass="32959">MIKRRFFKVDHGDRDGSGNSSSSSDEDYDNNQVAQVSDDNDDNDSDGEVSSASSGYKSEDSPANDIDANSAGLLSSEDDAGTINEREMITNKEFPSERNYEKSNVMAEKKPLPSDIPSSLVLQIKSVFKCRLCPRVICLTEDTLRNHLQSKRHARSEKLHEKGRLKAMLNSDGEIEDQEVSDNEAEDAENGKGSKPFKKRFKKNKEATEMQTEDTEDNTKKNGKGPKPYKKRFKKNEEVAEIQTEDTEDNTMKNEKGPKLHKKRLGKKKNYNANSRKQRRSGKGSSKRSNKE</sequence>
<evidence type="ECO:0000313" key="5">
    <source>
        <dbReference type="Proteomes" id="UP000002051"/>
    </source>
</evidence>
<feature type="region of interest" description="Disordered" evidence="1">
    <location>
        <begin position="169"/>
        <end position="292"/>
    </location>
</feature>
<dbReference type="Proteomes" id="UP000265566">
    <property type="component" value="Chromosome 7"/>
</dbReference>
<reference evidence="2 5" key="1">
    <citation type="journal article" date="2011" name="Nature">
        <title>The Medicago genome provides insight into the evolution of rhizobial symbioses.</title>
        <authorList>
            <person name="Young N.D."/>
            <person name="Debelle F."/>
            <person name="Oldroyd G.E."/>
            <person name="Geurts R."/>
            <person name="Cannon S.B."/>
            <person name="Udvardi M.K."/>
            <person name="Benedito V.A."/>
            <person name="Mayer K.F."/>
            <person name="Gouzy J."/>
            <person name="Schoof H."/>
            <person name="Van de Peer Y."/>
            <person name="Proost S."/>
            <person name="Cook D.R."/>
            <person name="Meyers B.C."/>
            <person name="Spannagl M."/>
            <person name="Cheung F."/>
            <person name="De Mita S."/>
            <person name="Krishnakumar V."/>
            <person name="Gundlach H."/>
            <person name="Zhou S."/>
            <person name="Mudge J."/>
            <person name="Bharti A.K."/>
            <person name="Murray J.D."/>
            <person name="Naoumkina M.A."/>
            <person name="Rosen B."/>
            <person name="Silverstein K.A."/>
            <person name="Tang H."/>
            <person name="Rombauts S."/>
            <person name="Zhao P.X."/>
            <person name="Zhou P."/>
            <person name="Barbe V."/>
            <person name="Bardou P."/>
            <person name="Bechner M."/>
            <person name="Bellec A."/>
            <person name="Berger A."/>
            <person name="Berges H."/>
            <person name="Bidwell S."/>
            <person name="Bisseling T."/>
            <person name="Choisne N."/>
            <person name="Couloux A."/>
            <person name="Denny R."/>
            <person name="Deshpande S."/>
            <person name="Dai X."/>
            <person name="Doyle J.J."/>
            <person name="Dudez A.M."/>
            <person name="Farmer A.D."/>
            <person name="Fouteau S."/>
            <person name="Franken C."/>
            <person name="Gibelin C."/>
            <person name="Gish J."/>
            <person name="Goldstein S."/>
            <person name="Gonzalez A.J."/>
            <person name="Green P.J."/>
            <person name="Hallab A."/>
            <person name="Hartog M."/>
            <person name="Hua A."/>
            <person name="Humphray S.J."/>
            <person name="Jeong D.H."/>
            <person name="Jing Y."/>
            <person name="Jocker A."/>
            <person name="Kenton S.M."/>
            <person name="Kim D.J."/>
            <person name="Klee K."/>
            <person name="Lai H."/>
            <person name="Lang C."/>
            <person name="Lin S."/>
            <person name="Macmil S.L."/>
            <person name="Magdelenat G."/>
            <person name="Matthews L."/>
            <person name="McCorrison J."/>
            <person name="Monaghan E.L."/>
            <person name="Mun J.H."/>
            <person name="Najar F.Z."/>
            <person name="Nicholson C."/>
            <person name="Noirot C."/>
            <person name="O'Bleness M."/>
            <person name="Paule C.R."/>
            <person name="Poulain J."/>
            <person name="Prion F."/>
            <person name="Qin B."/>
            <person name="Qu C."/>
            <person name="Retzel E.F."/>
            <person name="Riddle C."/>
            <person name="Sallet E."/>
            <person name="Samain S."/>
            <person name="Samson N."/>
            <person name="Sanders I."/>
            <person name="Saurat O."/>
            <person name="Scarpelli C."/>
            <person name="Schiex T."/>
            <person name="Segurens B."/>
            <person name="Severin A.J."/>
            <person name="Sherrier D.J."/>
            <person name="Shi R."/>
            <person name="Sims S."/>
            <person name="Singer S.R."/>
            <person name="Sinharoy S."/>
            <person name="Sterck L."/>
            <person name="Viollet A."/>
            <person name="Wang B.B."/>
            <person name="Wang K."/>
            <person name="Wang M."/>
            <person name="Wang X."/>
            <person name="Warfsmann J."/>
            <person name="Weissenbach J."/>
            <person name="White D.D."/>
            <person name="White J.D."/>
            <person name="Wiley G.B."/>
            <person name="Wincker P."/>
            <person name="Xing Y."/>
            <person name="Yang L."/>
            <person name="Yao Z."/>
            <person name="Ying F."/>
            <person name="Zhai J."/>
            <person name="Zhou L."/>
            <person name="Zuber A."/>
            <person name="Denarie J."/>
            <person name="Dixon R.A."/>
            <person name="May G.D."/>
            <person name="Schwartz D.C."/>
            <person name="Rogers J."/>
            <person name="Quetier F."/>
            <person name="Town C.D."/>
            <person name="Roe B.A."/>
        </authorList>
    </citation>
    <scope>NUCLEOTIDE SEQUENCE [LARGE SCALE GENOMIC DNA]</scope>
    <source>
        <strain evidence="2">A17</strain>
        <strain evidence="4 5">cv. Jemalong A17</strain>
    </source>
</reference>
<feature type="compositionally biased region" description="Basic and acidic residues" evidence="1">
    <location>
        <begin position="7"/>
        <end position="16"/>
    </location>
</feature>
<feature type="compositionally biased region" description="Acidic residues" evidence="1">
    <location>
        <begin position="239"/>
        <end position="249"/>
    </location>
</feature>
<keyword evidence="2" id="KW-0862">Zinc</keyword>
<evidence type="ECO:0000313" key="3">
    <source>
        <dbReference type="EMBL" id="RHN47292.1"/>
    </source>
</evidence>
<feature type="compositionally biased region" description="Acidic residues" evidence="1">
    <location>
        <begin position="38"/>
        <end position="47"/>
    </location>
</feature>
<dbReference type="EnsemblPlants" id="AES80625">
    <property type="protein sequence ID" value="AES80625"/>
    <property type="gene ID" value="MTR_7g082850"/>
</dbReference>
<dbReference type="OrthoDB" id="1745547at2759"/>
<keyword evidence="2" id="KW-0863">Zinc-finger</keyword>
<dbReference type="GO" id="GO:0008270">
    <property type="term" value="F:zinc ion binding"/>
    <property type="evidence" value="ECO:0007669"/>
    <property type="project" value="UniProtKB-KW"/>
</dbReference>
<keyword evidence="2" id="KW-0479">Metal-binding</keyword>
<dbReference type="STRING" id="3880.G7KV94"/>
<evidence type="ECO:0000313" key="4">
    <source>
        <dbReference type="EnsemblPlants" id="AES80625"/>
    </source>
</evidence>
<feature type="compositionally biased region" description="Basic residues" evidence="1">
    <location>
        <begin position="259"/>
        <end position="292"/>
    </location>
</feature>
<gene>
    <name evidence="4" type="primary">11435692</name>
    <name evidence="2" type="ordered locus">MTR_7g082850</name>
    <name evidence="3" type="ORF">MtrunA17_Chr7g0251361</name>
</gene>
<accession>G7KV94</accession>
<protein>
    <submittedName>
        <fullName evidence="2">C2H2 type zf-met: zinc-finger protein</fullName>
    </submittedName>
    <submittedName>
        <fullName evidence="3">Putative transcription factor C2H2 family</fullName>
    </submittedName>
</protein>
<proteinExistence type="predicted"/>
<feature type="region of interest" description="Disordered" evidence="1">
    <location>
        <begin position="1"/>
        <end position="115"/>
    </location>
</feature>
<feature type="compositionally biased region" description="Acidic residues" evidence="1">
    <location>
        <begin position="173"/>
        <end position="188"/>
    </location>
</feature>
<keyword evidence="5" id="KW-1185">Reference proteome</keyword>
<reference evidence="4" key="3">
    <citation type="submission" date="2015-04" db="UniProtKB">
        <authorList>
            <consortium name="EnsemblPlants"/>
        </authorList>
    </citation>
    <scope>IDENTIFICATION</scope>
    <source>
        <strain evidence="4">cv. Jemalong A17</strain>
    </source>
</reference>